<feature type="region of interest" description="Disordered" evidence="1">
    <location>
        <begin position="296"/>
        <end position="322"/>
    </location>
</feature>
<evidence type="ECO:0000313" key="2">
    <source>
        <dbReference type="EMBL" id="PFH31586.1"/>
    </source>
</evidence>
<proteinExistence type="predicted"/>
<evidence type="ECO:0000313" key="3">
    <source>
        <dbReference type="Proteomes" id="UP000224006"/>
    </source>
</evidence>
<keyword evidence="3" id="KW-1185">Reference proteome</keyword>
<dbReference type="VEuPathDB" id="ToxoDB:BESB_025600"/>
<dbReference type="RefSeq" id="XP_029215595.1">
    <property type="nucleotide sequence ID" value="XM_029361240.1"/>
</dbReference>
<gene>
    <name evidence="2" type="ORF">BESB_025600</name>
</gene>
<feature type="region of interest" description="Disordered" evidence="1">
    <location>
        <begin position="1"/>
        <end position="45"/>
    </location>
</feature>
<evidence type="ECO:0000256" key="1">
    <source>
        <dbReference type="SAM" id="MobiDB-lite"/>
    </source>
</evidence>
<feature type="region of interest" description="Disordered" evidence="1">
    <location>
        <begin position="70"/>
        <end position="104"/>
    </location>
</feature>
<protein>
    <submittedName>
        <fullName evidence="2">Uncharacterized protein</fullName>
    </submittedName>
</protein>
<feature type="region of interest" description="Disordered" evidence="1">
    <location>
        <begin position="127"/>
        <end position="168"/>
    </location>
</feature>
<name>A0A2A9M6R6_BESBE</name>
<feature type="compositionally biased region" description="Polar residues" evidence="1">
    <location>
        <begin position="236"/>
        <end position="249"/>
    </location>
</feature>
<dbReference type="GeneID" id="40307612"/>
<organism evidence="2 3">
    <name type="scientific">Besnoitia besnoiti</name>
    <name type="common">Apicomplexan protozoan</name>
    <dbReference type="NCBI Taxonomy" id="94643"/>
    <lineage>
        <taxon>Eukaryota</taxon>
        <taxon>Sar</taxon>
        <taxon>Alveolata</taxon>
        <taxon>Apicomplexa</taxon>
        <taxon>Conoidasida</taxon>
        <taxon>Coccidia</taxon>
        <taxon>Eucoccidiorida</taxon>
        <taxon>Eimeriorina</taxon>
        <taxon>Sarcocystidae</taxon>
        <taxon>Besnoitia</taxon>
    </lineage>
</organism>
<accession>A0A2A9M6R6</accession>
<comment type="caution">
    <text evidence="2">The sequence shown here is derived from an EMBL/GenBank/DDBJ whole genome shotgun (WGS) entry which is preliminary data.</text>
</comment>
<feature type="region of interest" description="Disordered" evidence="1">
    <location>
        <begin position="205"/>
        <end position="259"/>
    </location>
</feature>
<sequence>MGSSTAASGCHVGLDKIPRDSKSRRPLHRQDFQEREKRADDGCSWASVAGNQTRKLSASDRSHTLEFGVLRQPDAGATAGELQSEQSGCTPGLPPVTGPSAVAGPSVRIAAIPFVGREDTPRLRGEAVTAREVRFPGPTPFPSNQQNRSPELAPTRASSRRPETEVAKKNALQHLLSVQIAALQTQIENVENDEAVDSDMEQFVQEASSCSDGGQLPAFCRTMSEPWRPPQRRVEPSSSAAGDPQQPSTHGCEDTNSRELPSKSLSVINHAAAALEQPLTWIDGVFQVELGALPELTQGTSPHGTNELPMLPGGPSEEQDPGVEMDEDMIAEIVAAAVSESPWAQSVDWEGLLQTHSTSGDASSAEDPPVRDEAR</sequence>
<dbReference type="KEGG" id="bbes:BESB_025600"/>
<dbReference type="AlphaFoldDB" id="A0A2A9M6R6"/>
<feature type="compositionally biased region" description="Basic and acidic residues" evidence="1">
    <location>
        <begin position="13"/>
        <end position="41"/>
    </location>
</feature>
<feature type="region of interest" description="Disordered" evidence="1">
    <location>
        <begin position="348"/>
        <end position="375"/>
    </location>
</feature>
<dbReference type="EMBL" id="NWUJ01000014">
    <property type="protein sequence ID" value="PFH31586.1"/>
    <property type="molecule type" value="Genomic_DNA"/>
</dbReference>
<dbReference type="Proteomes" id="UP000224006">
    <property type="component" value="Unassembled WGS sequence"/>
</dbReference>
<reference evidence="2 3" key="1">
    <citation type="submission" date="2017-09" db="EMBL/GenBank/DDBJ databases">
        <title>Genome sequencing of Besnoitia besnoiti strain Bb-Ger1.</title>
        <authorList>
            <person name="Schares G."/>
            <person name="Venepally P."/>
            <person name="Lorenzi H.A."/>
        </authorList>
    </citation>
    <scope>NUCLEOTIDE SEQUENCE [LARGE SCALE GENOMIC DNA]</scope>
    <source>
        <strain evidence="2 3">Bb-Ger1</strain>
    </source>
</reference>